<gene>
    <name evidence="1" type="ORF">CLV37_1371</name>
</gene>
<dbReference type="Proteomes" id="UP000238083">
    <property type="component" value="Unassembled WGS sequence"/>
</dbReference>
<dbReference type="EMBL" id="PVZF01000037">
    <property type="protein sequence ID" value="PRY05740.1"/>
    <property type="molecule type" value="Genomic_DNA"/>
</dbReference>
<organism evidence="1 2">
    <name type="scientific">Kineococcus rhizosphaerae</name>
    <dbReference type="NCBI Taxonomy" id="559628"/>
    <lineage>
        <taxon>Bacteria</taxon>
        <taxon>Bacillati</taxon>
        <taxon>Actinomycetota</taxon>
        <taxon>Actinomycetes</taxon>
        <taxon>Kineosporiales</taxon>
        <taxon>Kineosporiaceae</taxon>
        <taxon>Kineococcus</taxon>
    </lineage>
</organism>
<comment type="caution">
    <text evidence="1">The sequence shown here is derived from an EMBL/GenBank/DDBJ whole genome shotgun (WGS) entry which is preliminary data.</text>
</comment>
<accession>A0A2T0QMG4</accession>
<evidence type="ECO:0000313" key="2">
    <source>
        <dbReference type="Proteomes" id="UP000238083"/>
    </source>
</evidence>
<keyword evidence="2" id="KW-1185">Reference proteome</keyword>
<name>A0A2T0QMG4_9ACTN</name>
<proteinExistence type="predicted"/>
<reference evidence="1 2" key="1">
    <citation type="submission" date="2018-03" db="EMBL/GenBank/DDBJ databases">
        <title>Genomic Encyclopedia of Archaeal and Bacterial Type Strains, Phase II (KMG-II): from individual species to whole genera.</title>
        <authorList>
            <person name="Goeker M."/>
        </authorList>
    </citation>
    <scope>NUCLEOTIDE SEQUENCE [LARGE SCALE GENOMIC DNA]</scope>
    <source>
        <strain evidence="1 2">DSM 19711</strain>
    </source>
</reference>
<dbReference type="RefSeq" id="WP_170127533.1">
    <property type="nucleotide sequence ID" value="NZ_PVZF01000037.1"/>
</dbReference>
<protein>
    <submittedName>
        <fullName evidence="1">Uncharacterized protein</fullName>
    </submittedName>
</protein>
<sequence>MFENDNDLFRDLIAKTPQERARWFARQLQDLINFECGNPMLEGMPEWEAK</sequence>
<dbReference type="AlphaFoldDB" id="A0A2T0QMG4"/>
<evidence type="ECO:0000313" key="1">
    <source>
        <dbReference type="EMBL" id="PRY05740.1"/>
    </source>
</evidence>